<dbReference type="Gene3D" id="3.20.20.80">
    <property type="entry name" value="Glycosidases"/>
    <property type="match status" value="1"/>
</dbReference>
<dbReference type="Pfam" id="PF01301">
    <property type="entry name" value="Glyco_hydro_35"/>
    <property type="match status" value="1"/>
</dbReference>
<dbReference type="EMBL" id="JALGAR010000001">
    <property type="protein sequence ID" value="MCI4656905.1"/>
    <property type="molecule type" value="Genomic_DNA"/>
</dbReference>
<dbReference type="RefSeq" id="WP_243010948.1">
    <property type="nucleotide sequence ID" value="NZ_JALGAR010000001.1"/>
</dbReference>
<dbReference type="Proteomes" id="UP001165341">
    <property type="component" value="Unassembled WGS sequence"/>
</dbReference>
<dbReference type="InterPro" id="IPR017853">
    <property type="entry name" value="GH"/>
</dbReference>
<name>A0AA41QSL0_9MICO</name>
<organism evidence="4 5">
    <name type="scientific">Cryobacterium zhongshanensis</name>
    <dbReference type="NCBI Taxonomy" id="2928153"/>
    <lineage>
        <taxon>Bacteria</taxon>
        <taxon>Bacillati</taxon>
        <taxon>Actinomycetota</taxon>
        <taxon>Actinomycetes</taxon>
        <taxon>Micrococcales</taxon>
        <taxon>Microbacteriaceae</taxon>
        <taxon>Cryobacterium</taxon>
    </lineage>
</organism>
<evidence type="ECO:0000256" key="2">
    <source>
        <dbReference type="RuleBase" id="RU003679"/>
    </source>
</evidence>
<dbReference type="GO" id="GO:0004553">
    <property type="term" value="F:hydrolase activity, hydrolyzing O-glycosyl compounds"/>
    <property type="evidence" value="ECO:0007669"/>
    <property type="project" value="InterPro"/>
</dbReference>
<comment type="similarity">
    <text evidence="1 2">Belongs to the glycosyl hydrolase 35 family.</text>
</comment>
<evidence type="ECO:0000259" key="3">
    <source>
        <dbReference type="Pfam" id="PF01301"/>
    </source>
</evidence>
<sequence>MTVPDQRLTDQRLTDQRLPDQRLLAVNQGWQRAETRPGMTVTVDPHDRISLTSRHLLLDGVPWIPVSGEIHYSRVPRASWRERLLLMRSGGITVVSSYLIWLHHEPVQGEAHFDGDLDVAAFVRLCGELGLAVVLRIGPWVHGEVRNGGFPDWVQAAPVEHRTDDPAYLDLIRPWFARLGTELADLCGPSSPVIGIQLENELYGQPGHLSTLKAMAREAGLTAPLYTATAWGGAELPPGEVLPLYSGYGDGFWVDADAGWDDSFRQHFFFSHDWDDVGVGADVRGIAIGEAQARPRDESFPAATCELGGGMATTYHRRIVPTGETIAAVANAKVGSGSAWQGYYMYAGGLNPRGPEPVQESHATGYPNDLPVYDYDFHAAVGAAGQLSASHALLRQQHAFIAAFGDRLARMPSSLPEIVPTGVDDAATLRWALRADGDSGFVFLNWAQPHIPLPMLHNVRLAVRLASGTVELGSEPLDIVPGTIARWPVGLDIGGARLHWATGSVLTMLDSETLVLVADAGGDVEIAIGTEHDDGVTLYRVDGEAGGRLTIGEPDASVTIIVIGRLDAARVWVLEEEQRRLVLCADPLWTDGADLVVRASARPRVTEWWNDGWHDLTFTPDGSAAHPAAVTLVPLRAAGAPLAGYGTFDGRASAPGGQYVADFASVHRLVGLGEPASGCRRELRIDWAGDVAELLVDDVVVADRFWDGTPWEIDLDTIGGATGSSVTFRVLPLHRDSPVRVPADAEDRRRSTSGALHALDAVTLTRTTTWHHPL</sequence>
<dbReference type="GO" id="GO:0005975">
    <property type="term" value="P:carbohydrate metabolic process"/>
    <property type="evidence" value="ECO:0007669"/>
    <property type="project" value="InterPro"/>
</dbReference>
<proteinExistence type="inferred from homology"/>
<evidence type="ECO:0000313" key="4">
    <source>
        <dbReference type="EMBL" id="MCI4656905.1"/>
    </source>
</evidence>
<dbReference type="InterPro" id="IPR031330">
    <property type="entry name" value="Gly_Hdrlase_35_cat"/>
</dbReference>
<reference evidence="4" key="1">
    <citation type="submission" date="2022-03" db="EMBL/GenBank/DDBJ databases">
        <title>Cryobacterium sp. nov. strain ZS14-85, isolated from Antarctic soil.</title>
        <authorList>
            <person name="Li J."/>
            <person name="Niu G."/>
        </authorList>
    </citation>
    <scope>NUCLEOTIDE SEQUENCE</scope>
    <source>
        <strain evidence="4">ZS14-85</strain>
    </source>
</reference>
<comment type="caution">
    <text evidence="4">The sequence shown here is derived from an EMBL/GenBank/DDBJ whole genome shotgun (WGS) entry which is preliminary data.</text>
</comment>
<dbReference type="SUPFAM" id="SSF51445">
    <property type="entry name" value="(Trans)glycosidases"/>
    <property type="match status" value="1"/>
</dbReference>
<evidence type="ECO:0000313" key="5">
    <source>
        <dbReference type="Proteomes" id="UP001165341"/>
    </source>
</evidence>
<protein>
    <submittedName>
        <fullName evidence="4">Beta-galactosidase</fullName>
    </submittedName>
</protein>
<keyword evidence="5" id="KW-1185">Reference proteome</keyword>
<dbReference type="AlphaFoldDB" id="A0AA41QSL0"/>
<gene>
    <name evidence="4" type="ORF">MQH31_03655</name>
</gene>
<dbReference type="PANTHER" id="PTHR23421">
    <property type="entry name" value="BETA-GALACTOSIDASE RELATED"/>
    <property type="match status" value="1"/>
</dbReference>
<accession>A0AA41QSL0</accession>
<evidence type="ECO:0000256" key="1">
    <source>
        <dbReference type="ARBA" id="ARBA00009809"/>
    </source>
</evidence>
<dbReference type="PRINTS" id="PR00742">
    <property type="entry name" value="GLHYDRLASE35"/>
</dbReference>
<feature type="domain" description="Glycoside hydrolase 35 catalytic" evidence="3">
    <location>
        <begin position="56"/>
        <end position="398"/>
    </location>
</feature>
<dbReference type="InterPro" id="IPR001944">
    <property type="entry name" value="Glycoside_Hdrlase_35"/>
</dbReference>